<sequence length="325" mass="31979">MKTAFRRGGLSAAVGLTLGLALLPAQQAQAATSVPCNDIPALKAAINQANTTGESITLASGCTYTLTTPDNDENGLPVVTGNVRISSNGATIRRASSAADDFRIFEVADGGSLTLNRINITGGKVDENSGGGGILSRGPLTLNGGTVSNNTAGFGGGLRHQQGLLTLSQAIVENNHAIEGSGGIHLAGGTMAMTSGALRNNVSDDNSGGLLSDQGTSASLIGTTVSGNTAVTTGGGLDTFETALLRITSSTISNNRAETGGGLYNDDSTAALSTTRVTSNTATGGPGSGGGIRENSGEVTLAGGSVTGNTPENCAPPGSIPGCTG</sequence>
<evidence type="ECO:0000313" key="3">
    <source>
        <dbReference type="EMBL" id="MCH6161416.1"/>
    </source>
</evidence>
<reference evidence="3" key="1">
    <citation type="submission" date="2022-03" db="EMBL/GenBank/DDBJ databases">
        <authorList>
            <person name="Santos J.D.N."/>
            <person name="Kallscheuer N."/>
            <person name="Jogler C."/>
            <person name="Lage O.M."/>
        </authorList>
    </citation>
    <scope>NUCLEOTIDE SEQUENCE</scope>
    <source>
        <strain evidence="3">M600PL45_2</strain>
    </source>
</reference>
<keyword evidence="4" id="KW-1185">Reference proteome</keyword>
<proteinExistence type="predicted"/>
<dbReference type="EMBL" id="JAKWJU010000002">
    <property type="protein sequence ID" value="MCH6161416.1"/>
    <property type="molecule type" value="Genomic_DNA"/>
</dbReference>
<dbReference type="Proteomes" id="UP001166784">
    <property type="component" value="Unassembled WGS sequence"/>
</dbReference>
<comment type="caution">
    <text evidence="3">The sequence shown here is derived from an EMBL/GenBank/DDBJ whole genome shotgun (WGS) entry which is preliminary data.</text>
</comment>
<name>A0ABS9SYR2_9ACTN</name>
<evidence type="ECO:0000313" key="4">
    <source>
        <dbReference type="Proteomes" id="UP001166784"/>
    </source>
</evidence>
<organism evidence="3 4">
    <name type="scientific">Streptomyces marispadix</name>
    <dbReference type="NCBI Taxonomy" id="2922868"/>
    <lineage>
        <taxon>Bacteria</taxon>
        <taxon>Bacillati</taxon>
        <taxon>Actinomycetota</taxon>
        <taxon>Actinomycetes</taxon>
        <taxon>Kitasatosporales</taxon>
        <taxon>Streptomycetaceae</taxon>
        <taxon>Streptomyces</taxon>
    </lineage>
</organism>
<gene>
    <name evidence="3" type="ORF">MMA15_13720</name>
</gene>
<accession>A0ABS9SYR2</accession>
<evidence type="ECO:0000256" key="1">
    <source>
        <dbReference type="SAM" id="MobiDB-lite"/>
    </source>
</evidence>
<reference evidence="3" key="2">
    <citation type="journal article" date="2023" name="Int. J. Syst. Evol. Microbiol.">
        <title>Streptomyces marispadix sp. nov., isolated from marine beach sediment of the Northern Coast of Portugal.</title>
        <authorList>
            <person name="dos Santos J.D.N."/>
            <person name="Vitorino I.R."/>
            <person name="Kallscheuer N."/>
            <person name="Srivastava A."/>
            <person name="Krautwurst S."/>
            <person name="Marz M."/>
            <person name="Jogler C."/>
            <person name="Lobo Da Cunha A."/>
            <person name="Catita J."/>
            <person name="Goncalves H."/>
            <person name="Gonzalez I."/>
            <person name="Reyes F."/>
            <person name="Lage O.M."/>
        </authorList>
    </citation>
    <scope>NUCLEOTIDE SEQUENCE</scope>
    <source>
        <strain evidence="3">M600PL45_2</strain>
    </source>
</reference>
<keyword evidence="2" id="KW-0732">Signal</keyword>
<dbReference type="RefSeq" id="WP_241059849.1">
    <property type="nucleotide sequence ID" value="NZ_JAKWJU010000002.1"/>
</dbReference>
<feature type="region of interest" description="Disordered" evidence="1">
    <location>
        <begin position="276"/>
        <end position="325"/>
    </location>
</feature>
<protein>
    <submittedName>
        <fullName evidence="3">Carbohydrate-binding domain-containing protein</fullName>
    </submittedName>
</protein>
<dbReference type="SUPFAM" id="SSF51126">
    <property type="entry name" value="Pectin lyase-like"/>
    <property type="match status" value="1"/>
</dbReference>
<dbReference type="InterPro" id="IPR011050">
    <property type="entry name" value="Pectin_lyase_fold/virulence"/>
</dbReference>
<feature type="chain" id="PRO_5045524570" evidence="2">
    <location>
        <begin position="31"/>
        <end position="325"/>
    </location>
</feature>
<evidence type="ECO:0000256" key="2">
    <source>
        <dbReference type="SAM" id="SignalP"/>
    </source>
</evidence>
<feature type="signal peptide" evidence="2">
    <location>
        <begin position="1"/>
        <end position="30"/>
    </location>
</feature>